<dbReference type="Proteomes" id="UP000056255">
    <property type="component" value="Chromosome"/>
</dbReference>
<keyword evidence="1" id="KW-1133">Transmembrane helix</keyword>
<dbReference type="Proteomes" id="UP000068832">
    <property type="component" value="Chromosome"/>
</dbReference>
<evidence type="ECO:0008006" key="14">
    <source>
        <dbReference type="Google" id="ProtNLM"/>
    </source>
</evidence>
<accession>A0A088E6N6</accession>
<evidence type="ECO:0000313" key="2">
    <source>
        <dbReference type="EMBL" id="AIM27643.1"/>
    </source>
</evidence>
<keyword evidence="1" id="KW-0812">Transmembrane</keyword>
<dbReference type="EMBL" id="CP008822">
    <property type="protein sequence ID" value="AIM27643.1"/>
    <property type="molecule type" value="Genomic_DNA"/>
</dbReference>
<dbReference type="OrthoDB" id="34641at2157"/>
<dbReference type="Proteomes" id="UP000061362">
    <property type="component" value="Chromosome"/>
</dbReference>
<feature type="transmembrane region" description="Helical" evidence="1">
    <location>
        <begin position="37"/>
        <end position="54"/>
    </location>
</feature>
<dbReference type="GeneID" id="91756005"/>
<evidence type="ECO:0000313" key="6">
    <source>
        <dbReference type="EMBL" id="AKV81234.1"/>
    </source>
</evidence>
<feature type="transmembrane region" description="Helical" evidence="1">
    <location>
        <begin position="156"/>
        <end position="178"/>
    </location>
</feature>
<dbReference type="EMBL" id="CP012172">
    <property type="protein sequence ID" value="AKV74499.1"/>
    <property type="molecule type" value="Genomic_DNA"/>
</dbReference>
<dbReference type="Pfam" id="PF07185">
    <property type="entry name" value="DUF1404"/>
    <property type="match status" value="1"/>
</dbReference>
<evidence type="ECO:0000313" key="10">
    <source>
        <dbReference type="Proteomes" id="UP000061362"/>
    </source>
</evidence>
<feature type="transmembrane region" description="Helical" evidence="1">
    <location>
        <begin position="61"/>
        <end position="80"/>
    </location>
</feature>
<dbReference type="Proteomes" id="UP000062398">
    <property type="component" value="Chromosome"/>
</dbReference>
<dbReference type="InterPro" id="IPR009844">
    <property type="entry name" value="DUF1404"/>
</dbReference>
<dbReference type="OMA" id="SHYALFI"/>
<dbReference type="PATRIC" id="fig|43687.5.peg.1631"/>
<gene>
    <name evidence="2" type="ORF">HA72_1502</name>
    <name evidence="3" type="ORF">MsedA_1523</name>
    <name evidence="4" type="ORF">MsedB_1525</name>
    <name evidence="5" type="ORF">MsedC_1523</name>
    <name evidence="6" type="ORF">MsedD_1524</name>
    <name evidence="7" type="ORF">MsedE_1529</name>
</gene>
<organism evidence="2 8">
    <name type="scientific">Metallosphaera sedula</name>
    <dbReference type="NCBI Taxonomy" id="43687"/>
    <lineage>
        <taxon>Archaea</taxon>
        <taxon>Thermoproteota</taxon>
        <taxon>Thermoprotei</taxon>
        <taxon>Sulfolobales</taxon>
        <taxon>Sulfolobaceae</taxon>
        <taxon>Metallosphaera</taxon>
    </lineage>
</organism>
<evidence type="ECO:0000313" key="3">
    <source>
        <dbReference type="EMBL" id="AKV74499.1"/>
    </source>
</evidence>
<evidence type="ECO:0000313" key="9">
    <source>
        <dbReference type="Proteomes" id="UP000056255"/>
    </source>
</evidence>
<evidence type="ECO:0000313" key="7">
    <source>
        <dbReference type="EMBL" id="AKV83474.1"/>
    </source>
</evidence>
<evidence type="ECO:0000313" key="4">
    <source>
        <dbReference type="EMBL" id="AKV76738.1"/>
    </source>
</evidence>
<evidence type="ECO:0000313" key="12">
    <source>
        <dbReference type="Proteomes" id="UP000062475"/>
    </source>
</evidence>
<evidence type="ECO:0000313" key="5">
    <source>
        <dbReference type="EMBL" id="AKV78989.1"/>
    </source>
</evidence>
<sequence length="184" mass="20372">MRFSSNLLSPRDVAGILLLVFALNPLTELEEFKLEPLFMASHYALFIGGFLLTMGRKYSRLLVVPAIFLVVFWHVPYFYALAGGSAIYRIINDLSLLLAGILAGGSSSSLSFPMKLLLFVGWMGADSVLSVILIVGWPPYSNQVYPFSPYSVGQEIVTGLTMFGIMTTVFVVVLFRLLRSTFNI</sequence>
<name>A0A088E6N6_9CREN</name>
<dbReference type="EMBL" id="CP012173">
    <property type="protein sequence ID" value="AKV76738.1"/>
    <property type="molecule type" value="Genomic_DNA"/>
</dbReference>
<protein>
    <recommendedName>
        <fullName evidence="14">DUF1404 domain-containing protein</fullName>
    </recommendedName>
</protein>
<evidence type="ECO:0000313" key="11">
    <source>
        <dbReference type="Proteomes" id="UP000062398"/>
    </source>
</evidence>
<reference evidence="10 11" key="2">
    <citation type="journal article" date="2015" name="Genome Announc.">
        <title>Complete Genome Sequences of Evolved Arsenate-Resistant Metallosphaera sedula Strains.</title>
        <authorList>
            <person name="Ai C."/>
            <person name="McCarthy S."/>
            <person name="Schackwitz W."/>
            <person name="Martin J."/>
            <person name="Lipzen A."/>
            <person name="Blum P."/>
        </authorList>
    </citation>
    <scope>NUCLEOTIDE SEQUENCE [LARGE SCALE GENOMIC DNA]</scope>
    <source>
        <strain evidence="5 11">ARS120-1</strain>
        <strain evidence="6 10">ARS120-2</strain>
        <strain evidence="3 13">ARS50-1</strain>
        <strain evidence="4 12">ARS50-2</strain>
    </source>
</reference>
<evidence type="ECO:0000313" key="8">
    <source>
        <dbReference type="Proteomes" id="UP000029084"/>
    </source>
</evidence>
<keyword evidence="1" id="KW-0472">Membrane</keyword>
<dbReference type="Proteomes" id="UP000062475">
    <property type="component" value="Chromosome"/>
</dbReference>
<dbReference type="RefSeq" id="WP_012021446.1">
    <property type="nucleotide sequence ID" value="NZ_AP019770.1"/>
</dbReference>
<dbReference type="Proteomes" id="UP000029084">
    <property type="component" value="Chromosome"/>
</dbReference>
<feature type="transmembrane region" description="Helical" evidence="1">
    <location>
        <begin position="116"/>
        <end position="136"/>
    </location>
</feature>
<dbReference type="EMBL" id="CP012175">
    <property type="protein sequence ID" value="AKV81234.1"/>
    <property type="molecule type" value="Genomic_DNA"/>
</dbReference>
<evidence type="ECO:0000256" key="1">
    <source>
        <dbReference type="SAM" id="Phobius"/>
    </source>
</evidence>
<feature type="transmembrane region" description="Helical" evidence="1">
    <location>
        <begin position="86"/>
        <end position="104"/>
    </location>
</feature>
<evidence type="ECO:0000313" key="13">
    <source>
        <dbReference type="Proteomes" id="UP000068832"/>
    </source>
</evidence>
<dbReference type="EMBL" id="CP012174">
    <property type="protein sequence ID" value="AKV78989.1"/>
    <property type="molecule type" value="Genomic_DNA"/>
</dbReference>
<dbReference type="AlphaFoldDB" id="A0A088E6N6"/>
<dbReference type="EMBL" id="CP012176">
    <property type="protein sequence ID" value="AKV83474.1"/>
    <property type="molecule type" value="Genomic_DNA"/>
</dbReference>
<reference evidence="7 9" key="3">
    <citation type="submission" date="2015-07" db="EMBL/GenBank/DDBJ databases">
        <title>Physiological, transcriptional responses and genome re-sequencing of acid resistant extremely thermoacidophilic Metallosphaera sedula SARC-M1.</title>
        <authorList>
            <person name="Ai C."/>
            <person name="McCarthy S."/>
            <person name="Eckrich V."/>
            <person name="Rudrappa D."/>
            <person name="Qiu G."/>
            <person name="Blum P."/>
        </authorList>
    </citation>
    <scope>NUCLEOTIDE SEQUENCE [LARGE SCALE GENOMIC DNA]</scope>
    <source>
        <strain evidence="7 9">SARC-M1</strain>
    </source>
</reference>
<proteinExistence type="predicted"/>
<reference evidence="2 8" key="1">
    <citation type="journal article" date="2014" name="J. Bacteriol.">
        <title>Role of an Archaeal PitA Transporter in the Copper and Arsenic Resistance of Metallosphaera sedula, an Extreme Thermoacidophile.</title>
        <authorList>
            <person name="McCarthy S."/>
            <person name="Ai C."/>
            <person name="Wheaton G."/>
            <person name="Tevatia R."/>
            <person name="Eckrich V."/>
            <person name="Kelly R."/>
            <person name="Blum P."/>
        </authorList>
    </citation>
    <scope>NUCLEOTIDE SEQUENCE [LARGE SCALE GENOMIC DNA]</scope>
    <source>
        <strain evidence="2 8">CuR1</strain>
    </source>
</reference>